<keyword evidence="2" id="KW-0472">Membrane</keyword>
<comment type="caution">
    <text evidence="3">The sequence shown here is derived from an EMBL/GenBank/DDBJ whole genome shotgun (WGS) entry which is preliminary data.</text>
</comment>
<feature type="region of interest" description="Disordered" evidence="1">
    <location>
        <begin position="553"/>
        <end position="576"/>
    </location>
</feature>
<feature type="region of interest" description="Disordered" evidence="1">
    <location>
        <begin position="304"/>
        <end position="337"/>
    </location>
</feature>
<feature type="compositionally biased region" description="Polar residues" evidence="1">
    <location>
        <begin position="932"/>
        <end position="946"/>
    </location>
</feature>
<feature type="region of interest" description="Disordered" evidence="1">
    <location>
        <begin position="919"/>
        <end position="959"/>
    </location>
</feature>
<organism evidence="3 4">
    <name type="scientific">Mortierella polycephala</name>
    <dbReference type="NCBI Taxonomy" id="41804"/>
    <lineage>
        <taxon>Eukaryota</taxon>
        <taxon>Fungi</taxon>
        <taxon>Fungi incertae sedis</taxon>
        <taxon>Mucoromycota</taxon>
        <taxon>Mortierellomycotina</taxon>
        <taxon>Mortierellomycetes</taxon>
        <taxon>Mortierellales</taxon>
        <taxon>Mortierellaceae</taxon>
        <taxon>Mortierella</taxon>
    </lineage>
</organism>
<evidence type="ECO:0000256" key="1">
    <source>
        <dbReference type="SAM" id="MobiDB-lite"/>
    </source>
</evidence>
<evidence type="ECO:0000313" key="3">
    <source>
        <dbReference type="EMBL" id="KAG0253518.1"/>
    </source>
</evidence>
<dbReference type="OrthoDB" id="2388062at2759"/>
<name>A0A9P6PT47_9FUNG</name>
<dbReference type="EMBL" id="JAAAJA010000455">
    <property type="protein sequence ID" value="KAG0253518.1"/>
    <property type="molecule type" value="Genomic_DNA"/>
</dbReference>
<evidence type="ECO:0000256" key="2">
    <source>
        <dbReference type="SAM" id="Phobius"/>
    </source>
</evidence>
<protein>
    <submittedName>
        <fullName evidence="3">Uncharacterized protein</fullName>
    </submittedName>
</protein>
<keyword evidence="4" id="KW-1185">Reference proteome</keyword>
<feature type="compositionally biased region" description="Polar residues" evidence="1">
    <location>
        <begin position="325"/>
        <end position="335"/>
    </location>
</feature>
<feature type="transmembrane region" description="Helical" evidence="2">
    <location>
        <begin position="1142"/>
        <end position="1164"/>
    </location>
</feature>
<dbReference type="InterPro" id="IPR032675">
    <property type="entry name" value="LRR_dom_sf"/>
</dbReference>
<proteinExistence type="predicted"/>
<gene>
    <name evidence="3" type="ORF">BG011_006332</name>
</gene>
<reference evidence="3" key="1">
    <citation type="journal article" date="2020" name="Fungal Divers.">
        <title>Resolving the Mortierellaceae phylogeny through synthesis of multi-gene phylogenetics and phylogenomics.</title>
        <authorList>
            <person name="Vandepol N."/>
            <person name="Liber J."/>
            <person name="Desiro A."/>
            <person name="Na H."/>
            <person name="Kennedy M."/>
            <person name="Barry K."/>
            <person name="Grigoriev I.V."/>
            <person name="Miller A.N."/>
            <person name="O'Donnell K."/>
            <person name="Stajich J.E."/>
            <person name="Bonito G."/>
        </authorList>
    </citation>
    <scope>NUCLEOTIDE SEQUENCE</scope>
    <source>
        <strain evidence="3">KOD948</strain>
    </source>
</reference>
<dbReference type="AlphaFoldDB" id="A0A9P6PT47"/>
<keyword evidence="2" id="KW-1133">Transmembrane helix</keyword>
<feature type="region of interest" description="Disordered" evidence="1">
    <location>
        <begin position="863"/>
        <end position="882"/>
    </location>
</feature>
<sequence length="1173" mass="128674">MTSLSRRLLDLPDEILCMIFAYCCQDLDFLLWPCPLVTVKGQFSHDCYHCALYHGQANSQVFKISTVHRSLANACVPTCRNSNNNNNNNNNNISINNDIIHSNFPRKSDNISTGASECNSSDTDLRKRRRRWANGLDYQGEIAAATTHSFLGFRFGFGGPSPRGAPGSKYQWSGNGRLYDHHLESCRQHGMSTLVKGSLLSRNFTRTPSFAHIRSQSCSQIRPTSASSASLIPIASAVVPQRSRKTLEAGSSLAGTIASASASSLVASSVSADAAAAAATTTPSLLISLAESIPLPQGQLYHAAPLQSSKRDKRSTDHSLLDKCGNTQNAHTTPSHAVRFQKRSWPFNRNLNGTSSSYFQSINRRQSLSTSGMAPTTATAAAGAPAMTTKTLKGNTCRSGFDTDSDAGRGYRREGAIQLAAPFQMLLVSRRFADLVVPSLWKNIAFHGHDLVQMQSLLSALCKVDTEGQEEEHVVAHSHFRCTGLRRQFKEFRHESARLIDRKGAVAETGPSFISNGYCSWTTSLGRDLYDSAGSGSEQGLDTIVRPRTSTIKAEASPVSKTSPVQGRSRKRNPAATLLQRPSVTPSWSYRRFVKHVVLNFAHPEASPQMLVKVLECIGSRCQDQIQALDLYANEKMRAAGLESSADLERLFGSGFSKLRFLRLQGGFVDNQLLGALVKGLTPLPEFTCAQYEAVESDPSYHVRSNAVPRLRPQCQLSQVFLGPGSVTDSAIEKLIVAASHCLEVFSVTSCVDVSGGALASLLTRCPELRVLSVHKSLASDKELFKGLGIEDDASAPNPPRKTIIAPLERLELGTIKLTTAGVMEIIKGTCNTLRFLSLGPRHFKEDFLRNMVTTTCSRLEGIHFDDPDRSPVQTQQLHQMSMQQPLAISTPDGGQQPRRRFFSFGRNRRAIDTEAQYGHQVRYQQQQQQQSDQATDSHAHLQQTHSPREMGSMQRRSAWLGEPSTEEWVLYGGCALWAASSSGMNAILKHHPGVIHLDGSDTRHSSRSAYRPRSRNLSTFFQGIGDHLKALFPNRSNNVHDNHSLASTGPIIAAHDLVPFSGHKNGFEGLLERYEVYQSTIDTMLQSLQPSLKSFMVMQTDLILENARIHNAVDTTDTVAMDKRSIAQSHDAIPVDRLETFLKLVVILGVLAFGAALAIAAAAQKSFYNRVQ</sequence>
<dbReference type="Proteomes" id="UP000726737">
    <property type="component" value="Unassembled WGS sequence"/>
</dbReference>
<dbReference type="SUPFAM" id="SSF52047">
    <property type="entry name" value="RNI-like"/>
    <property type="match status" value="1"/>
</dbReference>
<keyword evidence="2" id="KW-0812">Transmembrane</keyword>
<dbReference type="Gene3D" id="3.80.10.10">
    <property type="entry name" value="Ribonuclease Inhibitor"/>
    <property type="match status" value="1"/>
</dbReference>
<accession>A0A9P6PT47</accession>
<evidence type="ECO:0000313" key="4">
    <source>
        <dbReference type="Proteomes" id="UP000726737"/>
    </source>
</evidence>